<evidence type="ECO:0000313" key="2">
    <source>
        <dbReference type="Proteomes" id="UP000297527"/>
    </source>
</evidence>
<reference evidence="1 2" key="1">
    <citation type="submission" date="2017-12" db="EMBL/GenBank/DDBJ databases">
        <title>Comparative genomics of Botrytis spp.</title>
        <authorList>
            <person name="Valero-Jimenez C.A."/>
            <person name="Tapia P."/>
            <person name="Veloso J."/>
            <person name="Silva-Moreno E."/>
            <person name="Staats M."/>
            <person name="Valdes J.H."/>
            <person name="Van Kan J.A.L."/>
        </authorList>
    </citation>
    <scope>NUCLEOTIDE SEQUENCE [LARGE SCALE GENOMIC DNA]</scope>
    <source>
        <strain evidence="1 2">MUCL11595</strain>
    </source>
</reference>
<dbReference type="AlphaFoldDB" id="A0A4Z1IM83"/>
<accession>A0A4Z1IM83</accession>
<comment type="caution">
    <text evidence="1">The sequence shown here is derived from an EMBL/GenBank/DDBJ whole genome shotgun (WGS) entry which is preliminary data.</text>
</comment>
<sequence length="132" mass="14448">MTGGNIGVRVSLAVLMLRFDLDPDESLSHGSCVICGGGIPILIVSSPDNDIKVLTSTFCRAGTRRTWQVQESVWVKLKILILILAISAVRPTDSWPEQNCRVLSKICSETTSLTQSLSMEDHCFKVICIALK</sequence>
<dbReference type="Proteomes" id="UP000297527">
    <property type="component" value="Unassembled WGS sequence"/>
</dbReference>
<name>A0A4Z1IM83_9HELO</name>
<proteinExistence type="predicted"/>
<gene>
    <name evidence="1" type="ORF">BCON_0019g00520</name>
</gene>
<protein>
    <submittedName>
        <fullName evidence="1">Uncharacterized protein</fullName>
    </submittedName>
</protein>
<organism evidence="1 2">
    <name type="scientific">Botryotinia convoluta</name>
    <dbReference type="NCBI Taxonomy" id="54673"/>
    <lineage>
        <taxon>Eukaryota</taxon>
        <taxon>Fungi</taxon>
        <taxon>Dikarya</taxon>
        <taxon>Ascomycota</taxon>
        <taxon>Pezizomycotina</taxon>
        <taxon>Leotiomycetes</taxon>
        <taxon>Helotiales</taxon>
        <taxon>Sclerotiniaceae</taxon>
        <taxon>Botryotinia</taxon>
    </lineage>
</organism>
<keyword evidence="2" id="KW-1185">Reference proteome</keyword>
<evidence type="ECO:0000313" key="1">
    <source>
        <dbReference type="EMBL" id="TGO62516.1"/>
    </source>
</evidence>
<dbReference type="EMBL" id="PQXN01000019">
    <property type="protein sequence ID" value="TGO62516.1"/>
    <property type="molecule type" value="Genomic_DNA"/>
</dbReference>